<evidence type="ECO:0000256" key="4">
    <source>
        <dbReference type="SAM" id="MobiDB-lite"/>
    </source>
</evidence>
<dbReference type="PANTHER" id="PTHR34359">
    <property type="entry name" value="CLAVATA3/ESR (CLE)-RELATED PROTEIN 10"/>
    <property type="match status" value="1"/>
</dbReference>
<dbReference type="AlphaFoldDB" id="A0AAV7FB57"/>
<evidence type="ECO:0000256" key="2">
    <source>
        <dbReference type="ARBA" id="ARBA00022473"/>
    </source>
</evidence>
<reference evidence="5 6" key="1">
    <citation type="submission" date="2021-07" db="EMBL/GenBank/DDBJ databases">
        <title>The Aristolochia fimbriata genome: insights into angiosperm evolution, floral development and chemical biosynthesis.</title>
        <authorList>
            <person name="Jiao Y."/>
        </authorList>
    </citation>
    <scope>NUCLEOTIDE SEQUENCE [LARGE SCALE GENOMIC DNA]</scope>
    <source>
        <strain evidence="5">IBCAS-2021</strain>
        <tissue evidence="5">Leaf</tissue>
    </source>
</reference>
<protein>
    <submittedName>
        <fullName evidence="5">Uncharacterized protein</fullName>
    </submittedName>
</protein>
<feature type="region of interest" description="Disordered" evidence="4">
    <location>
        <begin position="1"/>
        <end position="22"/>
    </location>
</feature>
<evidence type="ECO:0000256" key="1">
    <source>
        <dbReference type="ARBA" id="ARBA00005416"/>
    </source>
</evidence>
<keyword evidence="2" id="KW-0217">Developmental protein</keyword>
<comment type="similarity">
    <text evidence="1">Belongs to the CLV3/ESR signal peptide family.</text>
</comment>
<keyword evidence="3" id="KW-0221">Differentiation</keyword>
<feature type="region of interest" description="Disordered" evidence="4">
    <location>
        <begin position="309"/>
        <end position="380"/>
    </location>
</feature>
<gene>
    <name evidence="5" type="ORF">H6P81_002938</name>
</gene>
<dbReference type="InterPro" id="IPR039618">
    <property type="entry name" value="CLE9-13"/>
</dbReference>
<keyword evidence="6" id="KW-1185">Reference proteome</keyword>
<dbReference type="GO" id="GO:0030154">
    <property type="term" value="P:cell differentiation"/>
    <property type="evidence" value="ECO:0007669"/>
    <property type="project" value="UniProtKB-KW"/>
</dbReference>
<evidence type="ECO:0000256" key="3">
    <source>
        <dbReference type="ARBA" id="ARBA00022782"/>
    </source>
</evidence>
<dbReference type="EMBL" id="JAINDJ010000002">
    <property type="protein sequence ID" value="KAG9458430.1"/>
    <property type="molecule type" value="Genomic_DNA"/>
</dbReference>
<organism evidence="5 6">
    <name type="scientific">Aristolochia fimbriata</name>
    <name type="common">White veined hardy Dutchman's pipe vine</name>
    <dbReference type="NCBI Taxonomy" id="158543"/>
    <lineage>
        <taxon>Eukaryota</taxon>
        <taxon>Viridiplantae</taxon>
        <taxon>Streptophyta</taxon>
        <taxon>Embryophyta</taxon>
        <taxon>Tracheophyta</taxon>
        <taxon>Spermatophyta</taxon>
        <taxon>Magnoliopsida</taxon>
        <taxon>Magnoliidae</taxon>
        <taxon>Piperales</taxon>
        <taxon>Aristolochiaceae</taxon>
        <taxon>Aristolochia</taxon>
    </lineage>
</organism>
<feature type="compositionally biased region" description="Basic residues" evidence="4">
    <location>
        <begin position="70"/>
        <end position="89"/>
    </location>
</feature>
<dbReference type="PANTHER" id="PTHR34359:SF5">
    <property type="entry name" value="CLAVATA3_ESR (CLE)-RELATED PROTEIN 9"/>
    <property type="match status" value="1"/>
</dbReference>
<feature type="compositionally biased region" description="Basic and acidic residues" evidence="4">
    <location>
        <begin position="339"/>
        <end position="348"/>
    </location>
</feature>
<name>A0AAV7FB57_ARIFI</name>
<feature type="compositionally biased region" description="Polar residues" evidence="4">
    <location>
        <begin position="91"/>
        <end position="112"/>
    </location>
</feature>
<dbReference type="Proteomes" id="UP000825729">
    <property type="component" value="Unassembled WGS sequence"/>
</dbReference>
<feature type="region of interest" description="Disordered" evidence="4">
    <location>
        <begin position="67"/>
        <end position="119"/>
    </location>
</feature>
<accession>A0AAV7FB57</accession>
<comment type="caution">
    <text evidence="5">The sequence shown here is derived from an EMBL/GenBank/DDBJ whole genome shotgun (WGS) entry which is preliminary data.</text>
</comment>
<proteinExistence type="inferred from homology"/>
<feature type="compositionally biased region" description="Low complexity" evidence="4">
    <location>
        <begin position="363"/>
        <end position="380"/>
    </location>
</feature>
<evidence type="ECO:0000313" key="5">
    <source>
        <dbReference type="EMBL" id="KAG9458430.1"/>
    </source>
</evidence>
<sequence>MVNGGTWNDPDEGTVEQGDPGFSRAYDLESVNLCPMREALPLFQERKQLPPWRVLAILGSWPVTEPSKITSRRCSRGRRRRRPCTRRRSPASTVLPSSSLCRSPPTSTSTNLYPVPPPSSSPTPSLLNFFESPPPVPSSCFLFIRLCSSAHQWHQNLTSKFNLLGFLECGTFATLSSIRVGDIHKFSSCLGSKKYLIASNRKLKFPHHGRNRKPRLRCCNQGVPSCVPFTSSTSFFLPMASAAAIKASRVVGILLWCSLLLFFVHGWSNFGSARTHSASPALIGNRKSLRLMAQVDLGSFQIRHRNYRQHEHHHHHHYQHRHHGQHSSSSPIVVAEPNDDPHEIDPRYGVETSTRTSLRRRGSWSPTTSSSPSTRASRIR</sequence>
<feature type="compositionally biased region" description="Basic residues" evidence="4">
    <location>
        <begin position="309"/>
        <end position="325"/>
    </location>
</feature>
<evidence type="ECO:0000313" key="6">
    <source>
        <dbReference type="Proteomes" id="UP000825729"/>
    </source>
</evidence>